<keyword evidence="4" id="KW-1185">Reference proteome</keyword>
<dbReference type="GO" id="GO:0003677">
    <property type="term" value="F:DNA binding"/>
    <property type="evidence" value="ECO:0007669"/>
    <property type="project" value="UniProtKB-KW"/>
</dbReference>
<keyword evidence="3" id="KW-0238">DNA-binding</keyword>
<evidence type="ECO:0000256" key="1">
    <source>
        <dbReference type="SAM" id="Coils"/>
    </source>
</evidence>
<dbReference type="PANTHER" id="PTHR43252">
    <property type="entry name" value="TRANSCRIPTIONAL REGULATOR YQJI"/>
    <property type="match status" value="1"/>
</dbReference>
<keyword evidence="1" id="KW-0175">Coiled coil</keyword>
<evidence type="ECO:0000313" key="3">
    <source>
        <dbReference type="EMBL" id="SFT73831.1"/>
    </source>
</evidence>
<dbReference type="PANTHER" id="PTHR43252:SF2">
    <property type="entry name" value="TRANSCRIPTION REGULATOR, PADR-LIKE FAMILY"/>
    <property type="match status" value="1"/>
</dbReference>
<dbReference type="InterPro" id="IPR036390">
    <property type="entry name" value="WH_DNA-bd_sf"/>
</dbReference>
<evidence type="ECO:0000313" key="4">
    <source>
        <dbReference type="Proteomes" id="UP000183371"/>
    </source>
</evidence>
<dbReference type="EMBL" id="FPBD01000003">
    <property type="protein sequence ID" value="SFT73831.1"/>
    <property type="molecule type" value="Genomic_DNA"/>
</dbReference>
<dbReference type="Gene3D" id="1.10.10.10">
    <property type="entry name" value="Winged helix-like DNA-binding domain superfamily/Winged helix DNA-binding domain"/>
    <property type="match status" value="1"/>
</dbReference>
<dbReference type="SUPFAM" id="SSF46785">
    <property type="entry name" value="Winged helix' DNA-binding domain"/>
    <property type="match status" value="1"/>
</dbReference>
<protein>
    <submittedName>
        <fullName evidence="3">DNA-binding transcriptional regulator, PadR family</fullName>
    </submittedName>
</protein>
<name>A0A1I7AFW0_9HYPH</name>
<reference evidence="4" key="1">
    <citation type="submission" date="2016-10" db="EMBL/GenBank/DDBJ databases">
        <authorList>
            <person name="Varghese N."/>
            <person name="Submissions S."/>
        </authorList>
    </citation>
    <scope>NUCLEOTIDE SEQUENCE [LARGE SCALE GENOMIC DNA]</scope>
    <source>
        <strain evidence="4">DSM 17465</strain>
    </source>
</reference>
<dbReference type="Proteomes" id="UP000183371">
    <property type="component" value="Unassembled WGS sequence"/>
</dbReference>
<organism evidence="3 4">
    <name type="scientific">Pseudovibrio denitrificans</name>
    <dbReference type="NCBI Taxonomy" id="258256"/>
    <lineage>
        <taxon>Bacteria</taxon>
        <taxon>Pseudomonadati</taxon>
        <taxon>Pseudomonadota</taxon>
        <taxon>Alphaproteobacteria</taxon>
        <taxon>Hyphomicrobiales</taxon>
        <taxon>Stappiaceae</taxon>
        <taxon>Pseudovibrio</taxon>
    </lineage>
</organism>
<proteinExistence type="predicted"/>
<feature type="coiled-coil region" evidence="1">
    <location>
        <begin position="110"/>
        <end position="137"/>
    </location>
</feature>
<dbReference type="Pfam" id="PF03551">
    <property type="entry name" value="PadR"/>
    <property type="match status" value="1"/>
</dbReference>
<gene>
    <name evidence="3" type="ORF">SAMN05444141_10326</name>
</gene>
<dbReference type="AlphaFoldDB" id="A0A1I7AFW0"/>
<evidence type="ECO:0000259" key="2">
    <source>
        <dbReference type="Pfam" id="PF03551"/>
    </source>
</evidence>
<dbReference type="InterPro" id="IPR036388">
    <property type="entry name" value="WH-like_DNA-bd_sf"/>
</dbReference>
<dbReference type="RefSeq" id="WP_054785436.1">
    <property type="nucleotide sequence ID" value="NZ_FPBD01000003.1"/>
</dbReference>
<accession>A0A1I7AFW0</accession>
<dbReference type="InterPro" id="IPR005149">
    <property type="entry name" value="Tscrpt_reg_PadR_N"/>
</dbReference>
<feature type="domain" description="Transcription regulator PadR N-terminal" evidence="2">
    <location>
        <begin position="12"/>
        <end position="83"/>
    </location>
</feature>
<sequence>MSESLTDSELLVLGLVSEMPRHGYELEQIIEQRGMREWTQIGFSSIYFVLGKLEKKGLVTAEKPAGTKAKKSYLMTEAGQQALITQTLSALTTVRPTYSSLLMGMIHWPALQREQALDALNQRNKAIQEEITRIEGIQLDQQPLPDHIDTLFDYSIAQLKSEADWLQKTLDYMTCKPWNT</sequence>